<protein>
    <submittedName>
        <fullName evidence="1">Uncharacterized protein</fullName>
    </submittedName>
</protein>
<dbReference type="AlphaFoldDB" id="A0A951PTC9"/>
<comment type="caution">
    <text evidence="1">The sequence shown here is derived from an EMBL/GenBank/DDBJ whole genome shotgun (WGS) entry which is preliminary data.</text>
</comment>
<proteinExistence type="predicted"/>
<sequence length="171" mass="19457">MLKPVCNKTDEYRGYLQALDDFAIAELLAKLSDYCEPPEQETLAAVLITQLAQSLNSELIANYMSAIAQKQQYSLAKLLHQKFSPDSADLPEDFANTAKTPRFLYGDRLRWLGSDTDWGTVIGRFYSFAPHLCCWNWCYLIWLSKDSPSATWTSADMAWEEDLEPLEGSQL</sequence>
<dbReference type="Proteomes" id="UP000715781">
    <property type="component" value="Unassembled WGS sequence"/>
</dbReference>
<dbReference type="EMBL" id="JAHHHN010000001">
    <property type="protein sequence ID" value="MBW4559631.1"/>
    <property type="molecule type" value="Genomic_DNA"/>
</dbReference>
<name>A0A951PTC9_9NOST</name>
<reference evidence="1" key="2">
    <citation type="journal article" date="2022" name="Microbiol. Resour. Announc.">
        <title>Metagenome Sequencing to Explore Phylogenomics of Terrestrial Cyanobacteria.</title>
        <authorList>
            <person name="Ward R.D."/>
            <person name="Stajich J.E."/>
            <person name="Johansen J.R."/>
            <person name="Huntemann M."/>
            <person name="Clum A."/>
            <person name="Foster B."/>
            <person name="Foster B."/>
            <person name="Roux S."/>
            <person name="Palaniappan K."/>
            <person name="Varghese N."/>
            <person name="Mukherjee S."/>
            <person name="Reddy T.B.K."/>
            <person name="Daum C."/>
            <person name="Copeland A."/>
            <person name="Chen I.A."/>
            <person name="Ivanova N.N."/>
            <person name="Kyrpides N.C."/>
            <person name="Shapiro N."/>
            <person name="Eloe-Fadrosh E.A."/>
            <person name="Pietrasiak N."/>
        </authorList>
    </citation>
    <scope>NUCLEOTIDE SEQUENCE</scope>
    <source>
        <strain evidence="1">JT2-VF2</strain>
    </source>
</reference>
<organism evidence="1 2">
    <name type="scientific">Mojavia pulchra JT2-VF2</name>
    <dbReference type="NCBI Taxonomy" id="287848"/>
    <lineage>
        <taxon>Bacteria</taxon>
        <taxon>Bacillati</taxon>
        <taxon>Cyanobacteriota</taxon>
        <taxon>Cyanophyceae</taxon>
        <taxon>Nostocales</taxon>
        <taxon>Nostocaceae</taxon>
    </lineage>
</organism>
<accession>A0A951PTC9</accession>
<reference evidence="1" key="1">
    <citation type="submission" date="2021-05" db="EMBL/GenBank/DDBJ databases">
        <authorList>
            <person name="Pietrasiak N."/>
            <person name="Ward R."/>
            <person name="Stajich J.E."/>
            <person name="Kurbessoian T."/>
        </authorList>
    </citation>
    <scope>NUCLEOTIDE SEQUENCE</scope>
    <source>
        <strain evidence="1">JT2-VF2</strain>
    </source>
</reference>
<gene>
    <name evidence="1" type="ORF">KME32_00490</name>
</gene>
<evidence type="ECO:0000313" key="2">
    <source>
        <dbReference type="Proteomes" id="UP000715781"/>
    </source>
</evidence>
<evidence type="ECO:0000313" key="1">
    <source>
        <dbReference type="EMBL" id="MBW4559631.1"/>
    </source>
</evidence>